<comment type="caution">
    <text evidence="1">The sequence shown here is derived from an EMBL/GenBank/DDBJ whole genome shotgun (WGS) entry which is preliminary data.</text>
</comment>
<evidence type="ECO:0008006" key="3">
    <source>
        <dbReference type="Google" id="ProtNLM"/>
    </source>
</evidence>
<name>A0A9J5X1B6_SOLCO</name>
<protein>
    <recommendedName>
        <fullName evidence="3">Reverse transcriptase domain-containing protein</fullName>
    </recommendedName>
</protein>
<gene>
    <name evidence="1" type="ORF">H5410_052389</name>
</gene>
<organism evidence="1 2">
    <name type="scientific">Solanum commersonii</name>
    <name type="common">Commerson's wild potato</name>
    <name type="synonym">Commerson's nightshade</name>
    <dbReference type="NCBI Taxonomy" id="4109"/>
    <lineage>
        <taxon>Eukaryota</taxon>
        <taxon>Viridiplantae</taxon>
        <taxon>Streptophyta</taxon>
        <taxon>Embryophyta</taxon>
        <taxon>Tracheophyta</taxon>
        <taxon>Spermatophyta</taxon>
        <taxon>Magnoliopsida</taxon>
        <taxon>eudicotyledons</taxon>
        <taxon>Gunneridae</taxon>
        <taxon>Pentapetalae</taxon>
        <taxon>asterids</taxon>
        <taxon>lamiids</taxon>
        <taxon>Solanales</taxon>
        <taxon>Solanaceae</taxon>
        <taxon>Solanoideae</taxon>
        <taxon>Solaneae</taxon>
        <taxon>Solanum</taxon>
    </lineage>
</organism>
<dbReference type="Proteomes" id="UP000824120">
    <property type="component" value="Chromosome 10"/>
</dbReference>
<evidence type="ECO:0000313" key="1">
    <source>
        <dbReference type="EMBL" id="KAG5581762.1"/>
    </source>
</evidence>
<evidence type="ECO:0000313" key="2">
    <source>
        <dbReference type="Proteomes" id="UP000824120"/>
    </source>
</evidence>
<dbReference type="EMBL" id="JACXVP010000010">
    <property type="protein sequence ID" value="KAG5581762.1"/>
    <property type="molecule type" value="Genomic_DNA"/>
</dbReference>
<reference evidence="1 2" key="1">
    <citation type="submission" date="2020-09" db="EMBL/GenBank/DDBJ databases">
        <title>De no assembly of potato wild relative species, Solanum commersonii.</title>
        <authorList>
            <person name="Cho K."/>
        </authorList>
    </citation>
    <scope>NUCLEOTIDE SEQUENCE [LARGE SCALE GENOMIC DNA]</scope>
    <source>
        <strain evidence="1">LZ3.2</strain>
        <tissue evidence="1">Leaf</tissue>
    </source>
</reference>
<proteinExistence type="predicted"/>
<keyword evidence="2" id="KW-1185">Reference proteome</keyword>
<dbReference type="AlphaFoldDB" id="A0A9J5X1B6"/>
<accession>A0A9J5X1B6</accession>
<sequence length="185" mass="21753">MVEKTDIKTEEDIKIVLGELWHSERLQNFGYYRCFRIEEVRHVISRMSRGRVTGPDEILVEFWKSIDKNRAAPLYKNKGDIKNCNDYKNIKLLSHTYCKDLGESGGYDDEERCRCLEAKAVPMVYIWATKDMYDGYDGVKIPNRTGLVLIPFLFALRMDELTRSIQEEVPWCNLFVDDIKLIEEK</sequence>
<dbReference type="OrthoDB" id="1306011at2759"/>